<dbReference type="Pfam" id="PF14743">
    <property type="entry name" value="DNA_ligase_OB_2"/>
    <property type="match status" value="1"/>
</dbReference>
<dbReference type="GO" id="GO:0005524">
    <property type="term" value="F:ATP binding"/>
    <property type="evidence" value="ECO:0007669"/>
    <property type="project" value="InterPro"/>
</dbReference>
<evidence type="ECO:0000256" key="2">
    <source>
        <dbReference type="ARBA" id="ARBA00022598"/>
    </source>
</evidence>
<dbReference type="GO" id="GO:0003910">
    <property type="term" value="F:DNA ligase (ATP) activity"/>
    <property type="evidence" value="ECO:0007669"/>
    <property type="project" value="UniProtKB-EC"/>
</dbReference>
<gene>
    <name evidence="9" type="ORF">C0630_15440</name>
</gene>
<comment type="catalytic activity">
    <reaction evidence="6">
        <text>ATP + (deoxyribonucleotide)n-3'-hydroxyl + 5'-phospho-(deoxyribonucleotide)m = (deoxyribonucleotide)n+m + AMP + diphosphate.</text>
        <dbReference type="EC" id="6.5.1.1"/>
    </reaction>
</comment>
<evidence type="ECO:0000259" key="7">
    <source>
        <dbReference type="Pfam" id="PF01068"/>
    </source>
</evidence>
<dbReference type="GO" id="GO:0006281">
    <property type="term" value="P:DNA repair"/>
    <property type="evidence" value="ECO:0007669"/>
    <property type="project" value="UniProtKB-KW"/>
</dbReference>
<dbReference type="Gene3D" id="3.30.470.30">
    <property type="entry name" value="DNA ligase/mRNA capping enzyme"/>
    <property type="match status" value="1"/>
</dbReference>
<dbReference type="STRING" id="1111735.GCA_000428045_01590"/>
<dbReference type="PANTHER" id="PTHR47810">
    <property type="entry name" value="DNA LIGASE"/>
    <property type="match status" value="1"/>
</dbReference>
<evidence type="ECO:0000259" key="8">
    <source>
        <dbReference type="Pfam" id="PF14743"/>
    </source>
</evidence>
<dbReference type="EMBL" id="PKUN01000023">
    <property type="protein sequence ID" value="PLX60813.1"/>
    <property type="molecule type" value="Genomic_DNA"/>
</dbReference>
<evidence type="ECO:0000313" key="9">
    <source>
        <dbReference type="EMBL" id="PLX60813.1"/>
    </source>
</evidence>
<reference evidence="9 10" key="1">
    <citation type="submission" date="2017-11" db="EMBL/GenBank/DDBJ databases">
        <title>Genome-resolved metagenomics identifies genetic mobility, metabolic interactions, and unexpected diversity in perchlorate-reducing communities.</title>
        <authorList>
            <person name="Barnum T.P."/>
            <person name="Figueroa I.A."/>
            <person name="Carlstrom C.I."/>
            <person name="Lucas L.N."/>
            <person name="Engelbrektson A.L."/>
            <person name="Coates J.D."/>
        </authorList>
    </citation>
    <scope>NUCLEOTIDE SEQUENCE [LARGE SCALE GENOMIC DNA]</scope>
    <source>
        <strain evidence="9">BM301</strain>
    </source>
</reference>
<dbReference type="InterPro" id="IPR050326">
    <property type="entry name" value="NAD_dep_DNA_ligaseB"/>
</dbReference>
<sequence>MWFRIPHKIHPLLHCATKGACYAMRLSLHFSFLMLCLIGLFFPGSPVSADAPKLMLATVWNPGDDPTGWWLSEKYDGVRGYWDGTRMLSRGGEALALPVTFRTSLPPFPVDGELWAGRGRFAVTLATVRDRKPGPGWKEVRYLIFDAPGQAGPFEERIKVIEQWLAQQPPSSVRIATQTRCTGRPHLEQVLDTIEAQDGEGVMLRAAASPYQSGRSEHLRKYKRFDDTEAKVVGYNPCKGKYTGMVGSLKVELPDGTRFAVGSGLSDAERRDPPSIGSTITFKHHGWTRHGKPRFPVFWRIRGVAR</sequence>
<dbReference type="InterPro" id="IPR012340">
    <property type="entry name" value="NA-bd_OB-fold"/>
</dbReference>
<dbReference type="CDD" id="cd07896">
    <property type="entry name" value="Adenylation_kDNA_ligase_like"/>
    <property type="match status" value="1"/>
</dbReference>
<dbReference type="Pfam" id="PF01068">
    <property type="entry name" value="DNA_ligase_A_M"/>
    <property type="match status" value="1"/>
</dbReference>
<dbReference type="CDD" id="cd08041">
    <property type="entry name" value="OBF_kDNA_ligase_like"/>
    <property type="match status" value="1"/>
</dbReference>
<dbReference type="Proteomes" id="UP000235015">
    <property type="component" value="Unassembled WGS sequence"/>
</dbReference>
<dbReference type="GO" id="GO:0006260">
    <property type="term" value="P:DNA replication"/>
    <property type="evidence" value="ECO:0007669"/>
    <property type="project" value="UniProtKB-KW"/>
</dbReference>
<dbReference type="NCBIfam" id="NF006592">
    <property type="entry name" value="PRK09125.1"/>
    <property type="match status" value="1"/>
</dbReference>
<proteinExistence type="predicted"/>
<keyword evidence="3" id="KW-0235">DNA replication</keyword>
<evidence type="ECO:0000256" key="1">
    <source>
        <dbReference type="ARBA" id="ARBA00001968"/>
    </source>
</evidence>
<dbReference type="AlphaFoldDB" id="A0A2N6CUG5"/>
<evidence type="ECO:0000256" key="6">
    <source>
        <dbReference type="ARBA" id="ARBA00034003"/>
    </source>
</evidence>
<accession>A0A2N6CUG5</accession>
<organism evidence="9 10">
    <name type="scientific">Sedimenticola selenatireducens</name>
    <dbReference type="NCBI Taxonomy" id="191960"/>
    <lineage>
        <taxon>Bacteria</taxon>
        <taxon>Pseudomonadati</taxon>
        <taxon>Pseudomonadota</taxon>
        <taxon>Gammaproteobacteria</taxon>
        <taxon>Chromatiales</taxon>
        <taxon>Sedimenticolaceae</taxon>
        <taxon>Sedimenticola</taxon>
    </lineage>
</organism>
<dbReference type="SUPFAM" id="SSF56091">
    <property type="entry name" value="DNA ligase/mRNA capping enzyme, catalytic domain"/>
    <property type="match status" value="1"/>
</dbReference>
<feature type="domain" description="ATP-dependent DNA ligase family profile" evidence="7">
    <location>
        <begin position="153"/>
        <end position="223"/>
    </location>
</feature>
<dbReference type="InterPro" id="IPR012310">
    <property type="entry name" value="DNA_ligase_ATP-dep_cent"/>
</dbReference>
<keyword evidence="4" id="KW-0227">DNA damage</keyword>
<dbReference type="PANTHER" id="PTHR47810:SF1">
    <property type="entry name" value="DNA LIGASE B"/>
    <property type="match status" value="1"/>
</dbReference>
<protein>
    <submittedName>
        <fullName evidence="9">DNA ligase</fullName>
    </submittedName>
</protein>
<evidence type="ECO:0000256" key="5">
    <source>
        <dbReference type="ARBA" id="ARBA00023204"/>
    </source>
</evidence>
<evidence type="ECO:0000256" key="4">
    <source>
        <dbReference type="ARBA" id="ARBA00022763"/>
    </source>
</evidence>
<keyword evidence="2 9" id="KW-0436">Ligase</keyword>
<name>A0A2N6CUG5_9GAMM</name>
<dbReference type="GO" id="GO:0006310">
    <property type="term" value="P:DNA recombination"/>
    <property type="evidence" value="ECO:0007669"/>
    <property type="project" value="InterPro"/>
</dbReference>
<dbReference type="InterPro" id="IPR029319">
    <property type="entry name" value="DNA_ligase_OB"/>
</dbReference>
<keyword evidence="5" id="KW-0234">DNA repair</keyword>
<evidence type="ECO:0000313" key="10">
    <source>
        <dbReference type="Proteomes" id="UP000235015"/>
    </source>
</evidence>
<feature type="domain" description="DNA ligase OB-like" evidence="8">
    <location>
        <begin position="239"/>
        <end position="302"/>
    </location>
</feature>
<dbReference type="Gene3D" id="3.30.1490.70">
    <property type="match status" value="1"/>
</dbReference>
<comment type="cofactor">
    <cofactor evidence="1">
        <name>a divalent metal cation</name>
        <dbReference type="ChEBI" id="CHEBI:60240"/>
    </cofactor>
</comment>
<evidence type="ECO:0000256" key="3">
    <source>
        <dbReference type="ARBA" id="ARBA00022705"/>
    </source>
</evidence>
<dbReference type="SUPFAM" id="SSF50249">
    <property type="entry name" value="Nucleic acid-binding proteins"/>
    <property type="match status" value="1"/>
</dbReference>
<comment type="caution">
    <text evidence="9">The sequence shown here is derived from an EMBL/GenBank/DDBJ whole genome shotgun (WGS) entry which is preliminary data.</text>
</comment>
<dbReference type="Gene3D" id="2.40.50.140">
    <property type="entry name" value="Nucleic acid-binding proteins"/>
    <property type="match status" value="1"/>
</dbReference>